<name>A0A9D9I186_9FIRM</name>
<comment type="caution">
    <text evidence="1">The sequence shown here is derived from an EMBL/GenBank/DDBJ whole genome shotgun (WGS) entry which is preliminary data.</text>
</comment>
<reference evidence="1" key="2">
    <citation type="journal article" date="2021" name="PeerJ">
        <title>Extensive microbial diversity within the chicken gut microbiome revealed by metagenomics and culture.</title>
        <authorList>
            <person name="Gilroy R."/>
            <person name="Ravi A."/>
            <person name="Getino M."/>
            <person name="Pursley I."/>
            <person name="Horton D.L."/>
            <person name="Alikhan N.F."/>
            <person name="Baker D."/>
            <person name="Gharbi K."/>
            <person name="Hall N."/>
            <person name="Watson M."/>
            <person name="Adriaenssens E.M."/>
            <person name="Foster-Nyarko E."/>
            <person name="Jarju S."/>
            <person name="Secka A."/>
            <person name="Antonio M."/>
            <person name="Oren A."/>
            <person name="Chaudhuri R.R."/>
            <person name="La Ragione R."/>
            <person name="Hildebrand F."/>
            <person name="Pallen M.J."/>
        </authorList>
    </citation>
    <scope>NUCLEOTIDE SEQUENCE</scope>
    <source>
        <strain evidence="1">E3-2379</strain>
    </source>
</reference>
<dbReference type="Proteomes" id="UP000823618">
    <property type="component" value="Unassembled WGS sequence"/>
</dbReference>
<proteinExistence type="predicted"/>
<reference evidence="1" key="1">
    <citation type="submission" date="2020-10" db="EMBL/GenBank/DDBJ databases">
        <authorList>
            <person name="Gilroy R."/>
        </authorList>
    </citation>
    <scope>NUCLEOTIDE SEQUENCE</scope>
    <source>
        <strain evidence="1">E3-2379</strain>
    </source>
</reference>
<dbReference type="AlphaFoldDB" id="A0A9D9I186"/>
<evidence type="ECO:0000313" key="2">
    <source>
        <dbReference type="Proteomes" id="UP000823618"/>
    </source>
</evidence>
<accession>A0A9D9I186</accession>
<gene>
    <name evidence="1" type="ORF">IAC13_09340</name>
</gene>
<sequence length="65" mass="7124">GTLNTSNITKFAIWCNSVIPEGTNGTWHVSSSIYFDEIKAIQVSKANLKKVNEDGLILTNKTIAK</sequence>
<evidence type="ECO:0000313" key="1">
    <source>
        <dbReference type="EMBL" id="MBO8464121.1"/>
    </source>
</evidence>
<protein>
    <submittedName>
        <fullName evidence="1">Uncharacterized protein</fullName>
    </submittedName>
</protein>
<feature type="non-terminal residue" evidence="1">
    <location>
        <position position="1"/>
    </location>
</feature>
<dbReference type="EMBL" id="JADIML010000265">
    <property type="protein sequence ID" value="MBO8464121.1"/>
    <property type="molecule type" value="Genomic_DNA"/>
</dbReference>
<organism evidence="1 2">
    <name type="scientific">Candidatus Scybalomonas excrementavium</name>
    <dbReference type="NCBI Taxonomy" id="2840943"/>
    <lineage>
        <taxon>Bacteria</taxon>
        <taxon>Bacillati</taxon>
        <taxon>Bacillota</taxon>
        <taxon>Clostridia</taxon>
        <taxon>Lachnospirales</taxon>
        <taxon>Lachnospiraceae</taxon>
        <taxon>Lachnospiraceae incertae sedis</taxon>
        <taxon>Candidatus Scybalomonas</taxon>
    </lineage>
</organism>